<keyword evidence="2" id="KW-1185">Reference proteome</keyword>
<organism evidence="1 2">
    <name type="scientific">Ructibacterium gallinarum</name>
    <dbReference type="NCBI Taxonomy" id="2779355"/>
    <lineage>
        <taxon>Bacteria</taxon>
        <taxon>Bacillati</taxon>
        <taxon>Bacillota</taxon>
        <taxon>Clostridia</taxon>
        <taxon>Eubacteriales</taxon>
        <taxon>Oscillospiraceae</taxon>
        <taxon>Ructibacterium</taxon>
    </lineage>
</organism>
<dbReference type="AlphaFoldDB" id="A0A9D5M0E2"/>
<evidence type="ECO:0000313" key="1">
    <source>
        <dbReference type="EMBL" id="MBE5039846.1"/>
    </source>
</evidence>
<name>A0A9D5M0E2_9FIRM</name>
<gene>
    <name evidence="1" type="ORF">INF28_05130</name>
</gene>
<dbReference type="EMBL" id="JADCKB010000008">
    <property type="protein sequence ID" value="MBE5039846.1"/>
    <property type="molecule type" value="Genomic_DNA"/>
</dbReference>
<evidence type="ECO:0000313" key="2">
    <source>
        <dbReference type="Proteomes" id="UP000806542"/>
    </source>
</evidence>
<proteinExistence type="predicted"/>
<comment type="caution">
    <text evidence="1">The sequence shown here is derived from an EMBL/GenBank/DDBJ whole genome shotgun (WGS) entry which is preliminary data.</text>
</comment>
<sequence>MKHKLKISVSREPKSGGIVACRNVSLRERLLTRFLGGKERMMVIVPGSSVETLSITELAEGGVMDE</sequence>
<reference evidence="1" key="1">
    <citation type="submission" date="2020-10" db="EMBL/GenBank/DDBJ databases">
        <title>ChiBAC.</title>
        <authorList>
            <person name="Zenner C."/>
            <person name="Hitch T.C.A."/>
            <person name="Clavel T."/>
        </authorList>
    </citation>
    <scope>NUCLEOTIDE SEQUENCE</scope>
    <source>
        <strain evidence="1">DSM 107454</strain>
    </source>
</reference>
<dbReference type="Proteomes" id="UP000806542">
    <property type="component" value="Unassembled WGS sequence"/>
</dbReference>
<dbReference type="RefSeq" id="WP_226392399.1">
    <property type="nucleotide sequence ID" value="NZ_JADCKB010000008.1"/>
</dbReference>
<accession>A0A9D5M0E2</accession>
<protein>
    <submittedName>
        <fullName evidence="1">Uncharacterized protein</fullName>
    </submittedName>
</protein>